<dbReference type="RefSeq" id="WP_155886001.1">
    <property type="nucleotide sequence ID" value="NZ_AUBJ02000001.1"/>
</dbReference>
<dbReference type="EMBL" id="AUBJ02000001">
    <property type="protein sequence ID" value="MCP2331969.1"/>
    <property type="molecule type" value="Genomic_DNA"/>
</dbReference>
<dbReference type="Proteomes" id="UP000791080">
    <property type="component" value="Unassembled WGS sequence"/>
</dbReference>
<evidence type="ECO:0000313" key="1">
    <source>
        <dbReference type="EMBL" id="MCP2331969.1"/>
    </source>
</evidence>
<keyword evidence="2" id="KW-1185">Reference proteome</keyword>
<name>A0ABT1JI37_ACTCY</name>
<proteinExistence type="predicted"/>
<comment type="caution">
    <text evidence="1">The sequence shown here is derived from an EMBL/GenBank/DDBJ whole genome shotgun (WGS) entry which is preliminary data.</text>
</comment>
<accession>A0ABT1JI37</accession>
<sequence>MSDLPPHRSLAWLGRRWFGGDVPTARQLAACAPRVFALCDADRSTVDPDPSSVRYWGMSLGDSSLLAFPNGNLFASSGTPEEARRLAAIVRPTRLVWPHS</sequence>
<organism evidence="1 2">
    <name type="scientific">Actinoalloteichus caeruleus DSM 43889</name>
    <dbReference type="NCBI Taxonomy" id="1120930"/>
    <lineage>
        <taxon>Bacteria</taxon>
        <taxon>Bacillati</taxon>
        <taxon>Actinomycetota</taxon>
        <taxon>Actinomycetes</taxon>
        <taxon>Pseudonocardiales</taxon>
        <taxon>Pseudonocardiaceae</taxon>
        <taxon>Actinoalloteichus</taxon>
        <taxon>Actinoalloteichus cyanogriseus</taxon>
    </lineage>
</organism>
<gene>
    <name evidence="1" type="ORF">G443_002239</name>
</gene>
<protein>
    <submittedName>
        <fullName evidence="1">Uncharacterized protein</fullName>
    </submittedName>
</protein>
<reference evidence="1 2" key="1">
    <citation type="submission" date="2022-06" db="EMBL/GenBank/DDBJ databases">
        <title>Genomic Encyclopedia of Type Strains, Phase I: the one thousand microbial genomes (KMG-I) project.</title>
        <authorList>
            <person name="Kyrpides N."/>
        </authorList>
    </citation>
    <scope>NUCLEOTIDE SEQUENCE [LARGE SCALE GENOMIC DNA]</scope>
    <source>
        <strain evidence="1 2">DSM 43889</strain>
    </source>
</reference>
<evidence type="ECO:0000313" key="2">
    <source>
        <dbReference type="Proteomes" id="UP000791080"/>
    </source>
</evidence>